<reference evidence="3" key="2">
    <citation type="journal article" date="2022" name="BMC Genomics">
        <title>Comparative genome analysis of mycobacteria focusing on tRNA and non-coding RNA.</title>
        <authorList>
            <person name="Behra P.R.K."/>
            <person name="Pettersson B.M.F."/>
            <person name="Ramesh M."/>
            <person name="Das S."/>
            <person name="Dasgupta S."/>
            <person name="Kirsebom L.A."/>
        </authorList>
    </citation>
    <scope>NUCLEOTIDE SEQUENCE</scope>
    <source>
        <strain evidence="3">CCUG 55640</strain>
    </source>
</reference>
<dbReference type="InterPro" id="IPR000084">
    <property type="entry name" value="PE-PGRS_N"/>
</dbReference>
<dbReference type="Gene3D" id="1.10.287.850">
    <property type="entry name" value="HP0062-like domain"/>
    <property type="match status" value="1"/>
</dbReference>
<name>A0AA41XMM1_9MYCO</name>
<dbReference type="Pfam" id="PF08237">
    <property type="entry name" value="PE-PPE"/>
    <property type="match status" value="1"/>
</dbReference>
<dbReference type="InterPro" id="IPR013228">
    <property type="entry name" value="PE-PPE_C"/>
</dbReference>
<sequence length="498" mass="51556">MVVTPDLIGSAATELENIRFALDEAHAAAAAPTTGLAAAGADEVSAAVAALFGEYGRQFQGLGARANALHQQFIQSLSAGAEDYLAAEELNASPLETAWGNLLAAVNAPREALLASPLSNYGAVGTPPPGPAPASVATLIMGGTGNPVPNSTYLTTIYNTYIAPNIAPHTAIPTGLVTPEQGWPLTGLHSLTFDTSVAQGLDILKQAIAAQPPGTQTVVFGFSQSATIVNNYLQGVANGSIQGPPLSDLRFVLAGNPNNPNGGLFERFAGLYIPGFNETFNGATPDLGYPTSVYTIQYDGYANFPRYPLNLLADANAIAGIYYDHLLSPVPGYQSLTPQQIATAVVAPVSPGATGDTTYYMVPTQDLPLLRPLNLPQPVLNLIQPDLRVLIDMGYGDIGGANTEYADLPTPASLFHVVNPVNVGTYLIKGAVQGVRADLVLAGVLPQSDMPDTYPFVPSLDPNLSINLGQPSVTAVSAVTTGVGSLLRALNIPAFGSG</sequence>
<dbReference type="InterPro" id="IPR029058">
    <property type="entry name" value="AB_hydrolase_fold"/>
</dbReference>
<proteinExistence type="predicted"/>
<dbReference type="EMBL" id="JACKVH010000012">
    <property type="protein sequence ID" value="MCV7378367.1"/>
    <property type="molecule type" value="Genomic_DNA"/>
</dbReference>
<feature type="domain" description="PE-PPE" evidence="2">
    <location>
        <begin position="172"/>
        <end position="395"/>
    </location>
</feature>
<dbReference type="Gene3D" id="3.40.50.1820">
    <property type="entry name" value="alpha/beta hydrolase"/>
    <property type="match status" value="1"/>
</dbReference>
<evidence type="ECO:0000259" key="1">
    <source>
        <dbReference type="Pfam" id="PF00934"/>
    </source>
</evidence>
<dbReference type="InterPro" id="IPR038332">
    <property type="entry name" value="PPE_sf"/>
</dbReference>
<evidence type="ECO:0000313" key="4">
    <source>
        <dbReference type="Proteomes" id="UP001141650"/>
    </source>
</evidence>
<evidence type="ECO:0000313" key="3">
    <source>
        <dbReference type="EMBL" id="MCV7378367.1"/>
    </source>
</evidence>
<dbReference type="SUPFAM" id="SSF53474">
    <property type="entry name" value="alpha/beta-Hydrolases"/>
    <property type="match status" value="1"/>
</dbReference>
<gene>
    <name evidence="3" type="ORF">H7K38_06835</name>
</gene>
<reference evidence="3" key="1">
    <citation type="submission" date="2020-07" db="EMBL/GenBank/DDBJ databases">
        <authorList>
            <person name="Pettersson B.M.F."/>
            <person name="Behra P.R.K."/>
            <person name="Ramesh M."/>
            <person name="Das S."/>
            <person name="Dasgupta S."/>
            <person name="Kirsebom L.A."/>
        </authorList>
    </citation>
    <scope>NUCLEOTIDE SEQUENCE</scope>
    <source>
        <strain evidence="3">CCUG 55640</strain>
    </source>
</reference>
<dbReference type="Pfam" id="PF00934">
    <property type="entry name" value="PE"/>
    <property type="match status" value="1"/>
</dbReference>
<feature type="domain" description="PE" evidence="1">
    <location>
        <begin position="1"/>
        <end position="90"/>
    </location>
</feature>
<dbReference type="AlphaFoldDB" id="A0AA41XMM1"/>
<accession>A0AA41XMM1</accession>
<evidence type="ECO:0000259" key="2">
    <source>
        <dbReference type="Pfam" id="PF08237"/>
    </source>
</evidence>
<organism evidence="3 4">
    <name type="scientific">Mycobacterium alsense</name>
    <dbReference type="NCBI Taxonomy" id="324058"/>
    <lineage>
        <taxon>Bacteria</taxon>
        <taxon>Bacillati</taxon>
        <taxon>Actinomycetota</taxon>
        <taxon>Actinomycetes</taxon>
        <taxon>Mycobacteriales</taxon>
        <taxon>Mycobacteriaceae</taxon>
        <taxon>Mycobacterium</taxon>
    </lineage>
</organism>
<dbReference type="SUPFAM" id="SSF140459">
    <property type="entry name" value="PE/PPE dimer-like"/>
    <property type="match status" value="1"/>
</dbReference>
<protein>
    <submittedName>
        <fullName evidence="3">PE-PPE domain-containing protein</fullName>
    </submittedName>
</protein>
<dbReference type="Proteomes" id="UP001141650">
    <property type="component" value="Unassembled WGS sequence"/>
</dbReference>
<comment type="caution">
    <text evidence="3">The sequence shown here is derived from an EMBL/GenBank/DDBJ whole genome shotgun (WGS) entry which is preliminary data.</text>
</comment>